<organism evidence="2 3">
    <name type="scientific">Chryseobacterium shigense</name>
    <dbReference type="NCBI Taxonomy" id="297244"/>
    <lineage>
        <taxon>Bacteria</taxon>
        <taxon>Pseudomonadati</taxon>
        <taxon>Bacteroidota</taxon>
        <taxon>Flavobacteriia</taxon>
        <taxon>Flavobacteriales</taxon>
        <taxon>Weeksellaceae</taxon>
        <taxon>Chryseobacterium group</taxon>
        <taxon>Chryseobacterium</taxon>
    </lineage>
</organism>
<dbReference type="InterPro" id="IPR011990">
    <property type="entry name" value="TPR-like_helical_dom_sf"/>
</dbReference>
<comment type="caution">
    <text evidence="2">The sequence shown here is derived from an EMBL/GenBank/DDBJ whole genome shotgun (WGS) entry which is preliminary data.</text>
</comment>
<evidence type="ECO:0000256" key="1">
    <source>
        <dbReference type="SAM" id="Phobius"/>
    </source>
</evidence>
<dbReference type="InterPro" id="IPR016032">
    <property type="entry name" value="Sig_transdc_resp-reg_C-effctor"/>
</dbReference>
<feature type="transmembrane region" description="Helical" evidence="1">
    <location>
        <begin position="337"/>
        <end position="355"/>
    </location>
</feature>
<evidence type="ECO:0000313" key="2">
    <source>
        <dbReference type="EMBL" id="MBB6369039.1"/>
    </source>
</evidence>
<dbReference type="Proteomes" id="UP000589738">
    <property type="component" value="Unassembled WGS sequence"/>
</dbReference>
<proteinExistence type="predicted"/>
<sequence>MKYLIFFFLFYSITAISQQKTTQDIDNWLESTTMLYAQGKPEEYIKENTAIIEASRKINYSKGIATGNVRLAIVSSFNKEYKKSMAYLDIAEKEKYTSTDYELQSTILREFGNIYLSLGLFQEAIEQYRKMKATALKIKDEDSRVFSVSASQNNMGDVYNELKQIDSAAVYYMNAYKNINTLKNKNVKLNALLNIVTLSVVNSKFAQSKMDSATYYLQKYESYNKDSKSEFNQYTATRLTGEINFAKKEYDIAVDNYKKAMQLPVAKKTPDMLRDLYRLLYETYSKTAKQDSAQKYLTKYTILNDSISRVEKSNIAAPINKLIEQNEKPLKSEKRSLLYWSLAALLILFTVLIILRYRHQKEKGKIISNIVIKEKETAELKQQLNTAFDEVVELAKNNSPSFLARFQEVYPNIIKKLLQIDPQLKTSELKFCALLFLNFSSKDIAEYTFVQHQSIQTRKNRLRKKLNIPTEEDIYLWFKNLDN</sequence>
<keyword evidence="1" id="KW-0472">Membrane</keyword>
<gene>
    <name evidence="2" type="ORF">HNP36_000092</name>
</gene>
<name>A0A841NCF9_9FLAO</name>
<dbReference type="GO" id="GO:0006355">
    <property type="term" value="P:regulation of DNA-templated transcription"/>
    <property type="evidence" value="ECO:0007669"/>
    <property type="project" value="InterPro"/>
</dbReference>
<keyword evidence="3" id="KW-1185">Reference proteome</keyword>
<protein>
    <submittedName>
        <fullName evidence="2">Tetratricopeptide (TPR) repeat protein</fullName>
    </submittedName>
</protein>
<dbReference type="Gene3D" id="1.25.40.10">
    <property type="entry name" value="Tetratricopeptide repeat domain"/>
    <property type="match status" value="2"/>
</dbReference>
<dbReference type="SUPFAM" id="SSF46894">
    <property type="entry name" value="C-terminal effector domain of the bipartite response regulators"/>
    <property type="match status" value="1"/>
</dbReference>
<accession>A0A841NCF9</accession>
<dbReference type="AlphaFoldDB" id="A0A841NCF9"/>
<dbReference type="GO" id="GO:0003677">
    <property type="term" value="F:DNA binding"/>
    <property type="evidence" value="ECO:0007669"/>
    <property type="project" value="InterPro"/>
</dbReference>
<keyword evidence="1" id="KW-1133">Transmembrane helix</keyword>
<keyword evidence="1" id="KW-0812">Transmembrane</keyword>
<dbReference type="RefSeq" id="WP_184161897.1">
    <property type="nucleotide sequence ID" value="NZ_JACHLC010000001.1"/>
</dbReference>
<dbReference type="SUPFAM" id="SSF48452">
    <property type="entry name" value="TPR-like"/>
    <property type="match status" value="2"/>
</dbReference>
<evidence type="ECO:0000313" key="3">
    <source>
        <dbReference type="Proteomes" id="UP000589738"/>
    </source>
</evidence>
<reference evidence="2 3" key="1">
    <citation type="submission" date="2020-08" db="EMBL/GenBank/DDBJ databases">
        <title>Functional genomics of gut bacteria from endangered species of beetles.</title>
        <authorList>
            <person name="Carlos-Shanley C."/>
        </authorList>
    </citation>
    <scope>NUCLEOTIDE SEQUENCE [LARGE SCALE GENOMIC DNA]</scope>
    <source>
        <strain evidence="2 3">S00136</strain>
    </source>
</reference>
<dbReference type="EMBL" id="JACHLC010000001">
    <property type="protein sequence ID" value="MBB6369039.1"/>
    <property type="molecule type" value="Genomic_DNA"/>
</dbReference>